<evidence type="ECO:0008006" key="4">
    <source>
        <dbReference type="Google" id="ProtNLM"/>
    </source>
</evidence>
<comment type="caution">
    <text evidence="2">The sequence shown here is derived from an EMBL/GenBank/DDBJ whole genome shotgun (WGS) entry which is preliminary data.</text>
</comment>
<keyword evidence="1" id="KW-0732">Signal</keyword>
<gene>
    <name evidence="2" type="ORF">Nepgr_006788</name>
</gene>
<feature type="chain" id="PRO_5041912095" description="Secreted protein" evidence="1">
    <location>
        <begin position="17"/>
        <end position="143"/>
    </location>
</feature>
<organism evidence="2 3">
    <name type="scientific">Nepenthes gracilis</name>
    <name type="common">Slender pitcher plant</name>
    <dbReference type="NCBI Taxonomy" id="150966"/>
    <lineage>
        <taxon>Eukaryota</taxon>
        <taxon>Viridiplantae</taxon>
        <taxon>Streptophyta</taxon>
        <taxon>Embryophyta</taxon>
        <taxon>Tracheophyta</taxon>
        <taxon>Spermatophyta</taxon>
        <taxon>Magnoliopsida</taxon>
        <taxon>eudicotyledons</taxon>
        <taxon>Gunneridae</taxon>
        <taxon>Pentapetalae</taxon>
        <taxon>Caryophyllales</taxon>
        <taxon>Nepenthaceae</taxon>
        <taxon>Nepenthes</taxon>
    </lineage>
</organism>
<evidence type="ECO:0000256" key="1">
    <source>
        <dbReference type="SAM" id="SignalP"/>
    </source>
</evidence>
<protein>
    <recommendedName>
        <fullName evidence="4">Secreted protein</fullName>
    </recommendedName>
</protein>
<dbReference type="AlphaFoldDB" id="A0AAD3XHP4"/>
<dbReference type="EMBL" id="BSYO01000005">
    <property type="protein sequence ID" value="GMH04948.1"/>
    <property type="molecule type" value="Genomic_DNA"/>
</dbReference>
<keyword evidence="3" id="KW-1185">Reference proteome</keyword>
<evidence type="ECO:0000313" key="2">
    <source>
        <dbReference type="EMBL" id="GMH04948.1"/>
    </source>
</evidence>
<accession>A0AAD3XHP4</accession>
<reference evidence="2" key="1">
    <citation type="submission" date="2023-05" db="EMBL/GenBank/DDBJ databases">
        <title>Nepenthes gracilis genome sequencing.</title>
        <authorList>
            <person name="Fukushima K."/>
        </authorList>
    </citation>
    <scope>NUCLEOTIDE SEQUENCE</scope>
    <source>
        <strain evidence="2">SING2019-196</strain>
    </source>
</reference>
<evidence type="ECO:0000313" key="3">
    <source>
        <dbReference type="Proteomes" id="UP001279734"/>
    </source>
</evidence>
<proteinExistence type="predicted"/>
<dbReference type="Proteomes" id="UP001279734">
    <property type="component" value="Unassembled WGS sequence"/>
</dbReference>
<name>A0AAD3XHP4_NEPGR</name>
<sequence>MFRLAWGWSFVPLLRSSPGFSQSWAAGKFLISNMPKTSPGSGDGCLVCADAIFDGVGQWISSTCLEVACYIFELARRVGDFLYCVLSLKFGNSSATLALNLDWSSSPALALNYGQAGNAADFGAPVAGCSPPLFEAFLVRCCS</sequence>
<feature type="signal peptide" evidence="1">
    <location>
        <begin position="1"/>
        <end position="16"/>
    </location>
</feature>